<name>B0P8E0_9FIRM</name>
<organism evidence="1 2">
    <name type="scientific">Anaerotruncus colihominis DSM 17241</name>
    <dbReference type="NCBI Taxonomy" id="445972"/>
    <lineage>
        <taxon>Bacteria</taxon>
        <taxon>Bacillati</taxon>
        <taxon>Bacillota</taxon>
        <taxon>Clostridia</taxon>
        <taxon>Eubacteriales</taxon>
        <taxon>Oscillospiraceae</taxon>
        <taxon>Anaerotruncus</taxon>
    </lineage>
</organism>
<reference evidence="1" key="2">
    <citation type="submission" date="2013-09" db="EMBL/GenBank/DDBJ databases">
        <title>Draft genome sequence of Anaerotruncus colihominis(DSM 17241).</title>
        <authorList>
            <person name="Sudarsanam P."/>
            <person name="Ley R."/>
            <person name="Guruge J."/>
            <person name="Turnbaugh P.J."/>
            <person name="Mahowald M."/>
            <person name="Liep D."/>
            <person name="Gordon J."/>
        </authorList>
    </citation>
    <scope>NUCLEOTIDE SEQUENCE</scope>
    <source>
        <strain evidence="1">DSM 17241</strain>
    </source>
</reference>
<dbReference type="Proteomes" id="UP000003803">
    <property type="component" value="Unassembled WGS sequence"/>
</dbReference>
<dbReference type="EMBL" id="ABGD02000007">
    <property type="protein sequence ID" value="EDS12186.1"/>
    <property type="molecule type" value="Genomic_DNA"/>
</dbReference>
<comment type="caution">
    <text evidence="1">The sequence shown here is derived from an EMBL/GenBank/DDBJ whole genome shotgun (WGS) entry which is preliminary data.</text>
</comment>
<dbReference type="HOGENOM" id="CLU_3283907_0_0_9"/>
<proteinExistence type="predicted"/>
<accession>B0P8E0</accession>
<evidence type="ECO:0000313" key="1">
    <source>
        <dbReference type="EMBL" id="EDS12186.1"/>
    </source>
</evidence>
<evidence type="ECO:0000313" key="2">
    <source>
        <dbReference type="Proteomes" id="UP000003803"/>
    </source>
</evidence>
<gene>
    <name evidence="1" type="ORF">ANACOL_01029</name>
</gene>
<reference evidence="1" key="1">
    <citation type="submission" date="2007-11" db="EMBL/GenBank/DDBJ databases">
        <authorList>
            <person name="Fulton L."/>
            <person name="Clifton S."/>
            <person name="Fulton B."/>
            <person name="Xu J."/>
            <person name="Minx P."/>
            <person name="Pepin K.H."/>
            <person name="Johnson M."/>
            <person name="Thiruvilangam P."/>
            <person name="Bhonagiri V."/>
            <person name="Nash W.E."/>
            <person name="Mardis E.R."/>
            <person name="Wilson R.K."/>
        </authorList>
    </citation>
    <scope>NUCLEOTIDE SEQUENCE [LARGE SCALE GENOMIC DNA]</scope>
    <source>
        <strain evidence="1">DSM 17241</strain>
    </source>
</reference>
<sequence>MWYNIHRCSRICSKAMGVDRWKRRSIKNPTAAAHFLEGAG</sequence>
<keyword evidence="2" id="KW-1185">Reference proteome</keyword>
<protein>
    <submittedName>
        <fullName evidence="1">Uncharacterized protein</fullName>
    </submittedName>
</protein>
<dbReference type="AlphaFoldDB" id="B0P8E0"/>